<evidence type="ECO:0000313" key="5">
    <source>
        <dbReference type="EMBL" id="RCJ19581.1"/>
    </source>
</evidence>
<evidence type="ECO:0000256" key="2">
    <source>
        <dbReference type="SAM" id="MobiDB-lite"/>
    </source>
</evidence>
<dbReference type="Gene3D" id="3.30.1330.60">
    <property type="entry name" value="OmpA-like domain"/>
    <property type="match status" value="1"/>
</dbReference>
<sequence>MSDSLNQRPKALPEATSSNSQSFDFSLSNKDKQLSDELSTLRSLLFGIEPTELNKIYERLNNPQIQPEDISRLLPEAVVLRSKQDKQLMEAIVSTVEEAIQASVKQDENVLSEAFFPIVGPATRKAISTALEEMMQSLNQTLEHSLSPESFKWRLEARRTGKSFAEIILLRTLVYRVEQVFLIHKKTGLLLQHVVVNQVTTQDPDLVSAMLTAIQDFAKDSFSVRKEDALQSLRFGELTIWVEEGPQALLASSIWGNPPQELRLVFQEAIEKIHLKLGPEINDFAGETEPFTASTPYLEACLASQYKSASQKNNYTYAVAFLGTIAIAFGIWGFFAIREHLRWQAYLQKLNSQPGIVVINTKQRYGKHFILGMRDPLAIDPNTLIQQTNLNPKKVIGQWQPYLSLEPQLTVKRAEKLLQPPNTVSLKIDNNGILHTTGSAPRQWILETRKLWRFIPGITQFEDKNLVELELLQLQSYKKQIEQKRLFFSGGTTELIVGEAGKLPLLVSLIQKFLDTAKYLGKDVQIQIIGHTDAEGTKLQNMLLRQARANKILTYLKYQGINTSKFKVMGVGSSLPLQPDLIPEAETANRRVSFQVFITDK</sequence>
<dbReference type="PANTHER" id="PTHR30329">
    <property type="entry name" value="STATOR ELEMENT OF FLAGELLAR MOTOR COMPLEX"/>
    <property type="match status" value="1"/>
</dbReference>
<reference evidence="5" key="1">
    <citation type="submission" date="2016-04" db="EMBL/GenBank/DDBJ databases">
        <authorList>
            <person name="Tabuchi Yagui T.R."/>
        </authorList>
    </citation>
    <scope>NUCLEOTIDE SEQUENCE [LARGE SCALE GENOMIC DNA]</scope>
    <source>
        <strain evidence="5">NIES-26</strain>
    </source>
</reference>
<dbReference type="InterPro" id="IPR006665">
    <property type="entry name" value="OmpA-like"/>
</dbReference>
<keyword evidence="6" id="KW-1185">Reference proteome</keyword>
<evidence type="ECO:0000256" key="3">
    <source>
        <dbReference type="SAM" id="Phobius"/>
    </source>
</evidence>
<dbReference type="AlphaFoldDB" id="A0A367Q713"/>
<feature type="domain" description="OmpA-like" evidence="4">
    <location>
        <begin position="475"/>
        <end position="600"/>
    </location>
</feature>
<keyword evidence="1 3" id="KW-0472">Membrane</keyword>
<evidence type="ECO:0000313" key="6">
    <source>
        <dbReference type="Proteomes" id="UP000252107"/>
    </source>
</evidence>
<organism evidence="5 6">
    <name type="scientific">Nostoc minutum NIES-26</name>
    <dbReference type="NCBI Taxonomy" id="1844469"/>
    <lineage>
        <taxon>Bacteria</taxon>
        <taxon>Bacillati</taxon>
        <taxon>Cyanobacteriota</taxon>
        <taxon>Cyanophyceae</taxon>
        <taxon>Nostocales</taxon>
        <taxon>Nostocaceae</taxon>
        <taxon>Nostoc</taxon>
    </lineage>
</organism>
<dbReference type="GO" id="GO:0016020">
    <property type="term" value="C:membrane"/>
    <property type="evidence" value="ECO:0007669"/>
    <property type="project" value="UniProtKB-UniRule"/>
</dbReference>
<evidence type="ECO:0000256" key="1">
    <source>
        <dbReference type="PROSITE-ProRule" id="PRU00473"/>
    </source>
</evidence>
<comment type="caution">
    <text evidence="5">The sequence shown here is derived from an EMBL/GenBank/DDBJ whole genome shotgun (WGS) entry which is preliminary data.</text>
</comment>
<dbReference type="InterPro" id="IPR050330">
    <property type="entry name" value="Bact_OuterMem_StrucFunc"/>
</dbReference>
<dbReference type="CDD" id="cd07185">
    <property type="entry name" value="OmpA_C-like"/>
    <property type="match status" value="1"/>
</dbReference>
<dbReference type="SUPFAM" id="SSF103088">
    <property type="entry name" value="OmpA-like"/>
    <property type="match status" value="1"/>
</dbReference>
<gene>
    <name evidence="5" type="ORF">A6770_05410</name>
</gene>
<dbReference type="PROSITE" id="PS51123">
    <property type="entry name" value="OMPA_2"/>
    <property type="match status" value="1"/>
</dbReference>
<dbReference type="Proteomes" id="UP000252107">
    <property type="component" value="Unassembled WGS sequence"/>
</dbReference>
<keyword evidence="5" id="KW-0282">Flagellum</keyword>
<feature type="compositionally biased region" description="Low complexity" evidence="2">
    <location>
        <begin position="17"/>
        <end position="26"/>
    </location>
</feature>
<proteinExistence type="predicted"/>
<dbReference type="PANTHER" id="PTHR30329:SF21">
    <property type="entry name" value="LIPOPROTEIN YIAD-RELATED"/>
    <property type="match status" value="1"/>
</dbReference>
<keyword evidence="3" id="KW-0812">Transmembrane</keyword>
<keyword evidence="5" id="KW-0966">Cell projection</keyword>
<protein>
    <submittedName>
        <fullName evidence="5">Flagellar motor protein MotB</fullName>
    </submittedName>
</protein>
<keyword evidence="3" id="KW-1133">Transmembrane helix</keyword>
<accession>A0A367Q713</accession>
<keyword evidence="5" id="KW-0969">Cilium</keyword>
<feature type="transmembrane region" description="Helical" evidence="3">
    <location>
        <begin position="315"/>
        <end position="337"/>
    </location>
</feature>
<dbReference type="InterPro" id="IPR036737">
    <property type="entry name" value="OmpA-like_sf"/>
</dbReference>
<dbReference type="EMBL" id="LXQD01000339">
    <property type="protein sequence ID" value="RCJ19581.1"/>
    <property type="molecule type" value="Genomic_DNA"/>
</dbReference>
<feature type="region of interest" description="Disordered" evidence="2">
    <location>
        <begin position="1"/>
        <end position="26"/>
    </location>
</feature>
<name>A0A367Q713_9NOSO</name>
<evidence type="ECO:0000259" key="4">
    <source>
        <dbReference type="PROSITE" id="PS51123"/>
    </source>
</evidence>
<dbReference type="Pfam" id="PF00691">
    <property type="entry name" value="OmpA"/>
    <property type="match status" value="1"/>
</dbReference>